<sequence>MNKITLAGVSTFVSIITALLVTYNTIKVNQFNNELAKQKSDRELNFKIYESVTDALESENEKRILAVKVIVSSMASDNMKTGFLEILKSGEDKIYSNQEAQTYTNPLDKPSVKASEQANYKFWNYDIFWCSTSGLEAETLASEVKFILEQNGFKGRIRVRILPESVTKRPGMGVPATYEIRVDAGEEMKNADKITELITKSTSNIAGDFNVFQVSQKAKIPGYVSLFFCP</sequence>
<accession>A0A1W2G6E5</accession>
<protein>
    <submittedName>
        <fullName evidence="1">Uncharacterized protein</fullName>
    </submittedName>
</protein>
<reference evidence="1 2" key="1">
    <citation type="submission" date="2017-04" db="EMBL/GenBank/DDBJ databases">
        <authorList>
            <person name="Afonso C.L."/>
            <person name="Miller P.J."/>
            <person name="Scott M.A."/>
            <person name="Spackman E."/>
            <person name="Goraichik I."/>
            <person name="Dimitrov K.M."/>
            <person name="Suarez D.L."/>
            <person name="Swayne D.E."/>
        </authorList>
    </citation>
    <scope>NUCLEOTIDE SEQUENCE [LARGE SCALE GENOMIC DNA]</scope>
    <source>
        <strain evidence="1 2">DSM 26133</strain>
    </source>
</reference>
<keyword evidence="2" id="KW-1185">Reference proteome</keyword>
<evidence type="ECO:0000313" key="2">
    <source>
        <dbReference type="Proteomes" id="UP000192472"/>
    </source>
</evidence>
<dbReference type="EMBL" id="FWYF01000001">
    <property type="protein sequence ID" value="SMD32235.1"/>
    <property type="molecule type" value="Genomic_DNA"/>
</dbReference>
<dbReference type="RefSeq" id="WP_084370909.1">
    <property type="nucleotide sequence ID" value="NZ_FWYF01000001.1"/>
</dbReference>
<dbReference type="AlphaFoldDB" id="A0A1W2G6E5"/>
<proteinExistence type="predicted"/>
<name>A0A1W2G6E5_REIFA</name>
<gene>
    <name evidence="1" type="ORF">SAMN04488029_0578</name>
</gene>
<dbReference type="OrthoDB" id="8617420at2"/>
<organism evidence="1 2">
    <name type="scientific">Reichenbachiella faecimaris</name>
    <dbReference type="NCBI Taxonomy" id="692418"/>
    <lineage>
        <taxon>Bacteria</taxon>
        <taxon>Pseudomonadati</taxon>
        <taxon>Bacteroidota</taxon>
        <taxon>Cytophagia</taxon>
        <taxon>Cytophagales</taxon>
        <taxon>Reichenbachiellaceae</taxon>
        <taxon>Reichenbachiella</taxon>
    </lineage>
</organism>
<dbReference type="Proteomes" id="UP000192472">
    <property type="component" value="Unassembled WGS sequence"/>
</dbReference>
<evidence type="ECO:0000313" key="1">
    <source>
        <dbReference type="EMBL" id="SMD32235.1"/>
    </source>
</evidence>